<comment type="function">
    <text evidence="4">Cell division protein that is part of the divisome complex and is recruited early to the Z-ring. Probably stimulates Z-ring formation, perhaps through the cross-linking of FtsZ protofilaments. Its function overlaps with FtsA.</text>
</comment>
<evidence type="ECO:0000256" key="2">
    <source>
        <dbReference type="ARBA" id="ARBA00023210"/>
    </source>
</evidence>
<dbReference type="AlphaFoldDB" id="A0A7W7CDY2"/>
<keyword evidence="5" id="KW-1133">Transmembrane helix</keyword>
<evidence type="ECO:0000313" key="6">
    <source>
        <dbReference type="EMBL" id="MBB4679420.1"/>
    </source>
</evidence>
<keyword evidence="1 6" id="KW-0132">Cell division</keyword>
<gene>
    <name evidence="6" type="ORF">HNR67_005538</name>
</gene>
<keyword evidence="5" id="KW-0812">Transmembrane</keyword>
<keyword evidence="5" id="KW-0472">Membrane</keyword>
<dbReference type="PANTHER" id="PTHR35798:SF1">
    <property type="entry name" value="CELL DIVISION PROTEIN SEPF"/>
    <property type="match status" value="1"/>
</dbReference>
<evidence type="ECO:0000256" key="5">
    <source>
        <dbReference type="SAM" id="Phobius"/>
    </source>
</evidence>
<dbReference type="Gene3D" id="3.30.110.150">
    <property type="entry name" value="SepF-like protein"/>
    <property type="match status" value="1"/>
</dbReference>
<dbReference type="InterPro" id="IPR007561">
    <property type="entry name" value="Cell_div_SepF/SepF-rel"/>
</dbReference>
<protein>
    <submittedName>
        <fullName evidence="6">SepF-like predicted cell division protein (DUF552 family)</fullName>
    </submittedName>
</protein>
<dbReference type="InterPro" id="IPR023052">
    <property type="entry name" value="Cell_div_SepF"/>
</dbReference>
<dbReference type="EMBL" id="JACHMH010000001">
    <property type="protein sequence ID" value="MBB4679420.1"/>
    <property type="molecule type" value="Genomic_DNA"/>
</dbReference>
<dbReference type="Pfam" id="PF04472">
    <property type="entry name" value="SepF"/>
    <property type="match status" value="1"/>
</dbReference>
<name>A0A7W7CDY2_9PSEU</name>
<evidence type="ECO:0000256" key="4">
    <source>
        <dbReference type="ARBA" id="ARBA00044936"/>
    </source>
</evidence>
<keyword evidence="3" id="KW-0131">Cell cycle</keyword>
<evidence type="ECO:0000256" key="1">
    <source>
        <dbReference type="ARBA" id="ARBA00022618"/>
    </source>
</evidence>
<accession>A0A7W7CDY2</accession>
<dbReference type="Proteomes" id="UP000533598">
    <property type="component" value="Unassembled WGS sequence"/>
</dbReference>
<evidence type="ECO:0000313" key="7">
    <source>
        <dbReference type="Proteomes" id="UP000533598"/>
    </source>
</evidence>
<proteinExistence type="predicted"/>
<feature type="transmembrane region" description="Helical" evidence="5">
    <location>
        <begin position="13"/>
        <end position="32"/>
    </location>
</feature>
<evidence type="ECO:0000256" key="3">
    <source>
        <dbReference type="ARBA" id="ARBA00023306"/>
    </source>
</evidence>
<dbReference type="RefSeq" id="WP_185005173.1">
    <property type="nucleotide sequence ID" value="NZ_BAAAUI010000001.1"/>
</dbReference>
<comment type="caution">
    <text evidence="6">The sequence shown here is derived from an EMBL/GenBank/DDBJ whole genome shotgun (WGS) entry which is preliminary data.</text>
</comment>
<keyword evidence="7" id="KW-1185">Reference proteome</keyword>
<reference evidence="6 7" key="1">
    <citation type="submission" date="2020-08" db="EMBL/GenBank/DDBJ databases">
        <title>Sequencing the genomes of 1000 actinobacteria strains.</title>
        <authorList>
            <person name="Klenk H.-P."/>
        </authorList>
    </citation>
    <scope>NUCLEOTIDE SEQUENCE [LARGE SCALE GENOMIC DNA]</scope>
    <source>
        <strain evidence="6 7">DSM 44230</strain>
    </source>
</reference>
<dbReference type="InterPro" id="IPR038594">
    <property type="entry name" value="SepF-like_sf"/>
</dbReference>
<keyword evidence="2" id="KW-0717">Septation</keyword>
<dbReference type="GO" id="GO:0000917">
    <property type="term" value="P:division septum assembly"/>
    <property type="evidence" value="ECO:0007669"/>
    <property type="project" value="UniProtKB-KW"/>
</dbReference>
<sequence length="159" mass="16959">MPTASLILEYVKVLIWPAAIGLALYLAATLVAHRLTRPESAAIGTRAVSWDELNKGRAGKVTASIADAEELASLEAAPPANPVVHLQQAIRLVPSDYRDAARQISDHFRAGHVVIVDLAAADEATACRLVDFCSGTTLVSRGVFYQVSSTVVLLTPRID</sequence>
<dbReference type="PANTHER" id="PTHR35798">
    <property type="entry name" value="CELL DIVISION PROTEIN SEPF"/>
    <property type="match status" value="1"/>
</dbReference>
<organism evidence="6 7">
    <name type="scientific">Crossiella cryophila</name>
    <dbReference type="NCBI Taxonomy" id="43355"/>
    <lineage>
        <taxon>Bacteria</taxon>
        <taxon>Bacillati</taxon>
        <taxon>Actinomycetota</taxon>
        <taxon>Actinomycetes</taxon>
        <taxon>Pseudonocardiales</taxon>
        <taxon>Pseudonocardiaceae</taxon>
        <taxon>Crossiella</taxon>
    </lineage>
</organism>